<comment type="subcellular location">
    <subcellularLocation>
        <location evidence="2">Cytoplasm</location>
    </subcellularLocation>
    <subcellularLocation>
        <location evidence="1">Mitochondrion</location>
    </subcellularLocation>
</comment>
<dbReference type="Gene3D" id="1.10.287.110">
    <property type="entry name" value="DnaJ domain"/>
    <property type="match status" value="1"/>
</dbReference>
<proteinExistence type="inferred from homology"/>
<dbReference type="RefSeq" id="XP_040155450.1">
    <property type="nucleotide sequence ID" value="XM_040299516.1"/>
</dbReference>
<name>A0A182HWZ8_ANOAR</name>
<dbReference type="Proteomes" id="UP000075840">
    <property type="component" value="Unassembled WGS sequence"/>
</dbReference>
<dbReference type="GO" id="GO:0044571">
    <property type="term" value="P:[2Fe-2S] cluster assembly"/>
    <property type="evidence" value="ECO:0007669"/>
    <property type="project" value="InterPro"/>
</dbReference>
<dbReference type="FunFam" id="1.20.1280.20:FF:000002">
    <property type="entry name" value="HscB mitochondrial iron-sulfur cluster co-chaperone"/>
    <property type="match status" value="1"/>
</dbReference>
<dbReference type="GeneID" id="120895839"/>
<dbReference type="EnsemblMetazoa" id="AARA005827-RA">
    <property type="protein sequence ID" value="AARA005827-PA"/>
    <property type="gene ID" value="AARA005827"/>
</dbReference>
<dbReference type="NCBIfam" id="TIGR00714">
    <property type="entry name" value="hscB"/>
    <property type="match status" value="1"/>
</dbReference>
<dbReference type="PROSITE" id="PS50076">
    <property type="entry name" value="DNAJ_2"/>
    <property type="match status" value="1"/>
</dbReference>
<dbReference type="GO" id="GO:0001671">
    <property type="term" value="F:ATPase activator activity"/>
    <property type="evidence" value="ECO:0007669"/>
    <property type="project" value="InterPro"/>
</dbReference>
<dbReference type="GO" id="GO:0005739">
    <property type="term" value="C:mitochondrion"/>
    <property type="evidence" value="ECO:0007669"/>
    <property type="project" value="UniProtKB-SubCell"/>
</dbReference>
<dbReference type="SUPFAM" id="SSF46565">
    <property type="entry name" value="Chaperone J-domain"/>
    <property type="match status" value="1"/>
</dbReference>
<organism evidence="7 8">
    <name type="scientific">Anopheles arabiensis</name>
    <name type="common">Mosquito</name>
    <dbReference type="NCBI Taxonomy" id="7173"/>
    <lineage>
        <taxon>Eukaryota</taxon>
        <taxon>Metazoa</taxon>
        <taxon>Ecdysozoa</taxon>
        <taxon>Arthropoda</taxon>
        <taxon>Hexapoda</taxon>
        <taxon>Insecta</taxon>
        <taxon>Pterygota</taxon>
        <taxon>Neoptera</taxon>
        <taxon>Endopterygota</taxon>
        <taxon>Diptera</taxon>
        <taxon>Nematocera</taxon>
        <taxon>Culicoidea</taxon>
        <taxon>Culicidae</taxon>
        <taxon>Anophelinae</taxon>
        <taxon>Anopheles</taxon>
    </lineage>
</organism>
<keyword evidence="4" id="KW-0963">Cytoplasm</keyword>
<dbReference type="Gene3D" id="1.20.1280.20">
    <property type="entry name" value="HscB, C-terminal domain"/>
    <property type="match status" value="1"/>
</dbReference>
<evidence type="ECO:0000256" key="5">
    <source>
        <dbReference type="ARBA" id="ARBA00023128"/>
    </source>
</evidence>
<dbReference type="VEuPathDB" id="VectorBase:AARA005827"/>
<keyword evidence="8" id="KW-1185">Reference proteome</keyword>
<dbReference type="EMBL" id="APCN01006853">
    <property type="status" value="NOT_ANNOTATED_CDS"/>
    <property type="molecule type" value="Genomic_DNA"/>
</dbReference>
<dbReference type="VEuPathDB" id="VectorBase:AARA21_001438"/>
<evidence type="ECO:0000256" key="6">
    <source>
        <dbReference type="ARBA" id="ARBA00023186"/>
    </source>
</evidence>
<dbReference type="HAMAP" id="MF_00682">
    <property type="entry name" value="HscB"/>
    <property type="match status" value="1"/>
</dbReference>
<dbReference type="KEGG" id="aara:120895839"/>
<dbReference type="PANTHER" id="PTHR14021">
    <property type="entry name" value="IRON-SULFUR CLUSTER CO-CHAPERONE PROTEIN HSCB"/>
    <property type="match status" value="1"/>
</dbReference>
<dbReference type="SUPFAM" id="SSF47144">
    <property type="entry name" value="HSC20 (HSCB), C-terminal oligomerisation domain"/>
    <property type="match status" value="1"/>
</dbReference>
<dbReference type="AlphaFoldDB" id="A0A182HWZ8"/>
<dbReference type="InterPro" id="IPR036386">
    <property type="entry name" value="HscB_C_sf"/>
</dbReference>
<dbReference type="CDD" id="cd06257">
    <property type="entry name" value="DnaJ"/>
    <property type="match status" value="1"/>
</dbReference>
<dbReference type="PANTHER" id="PTHR14021:SF15">
    <property type="entry name" value="IRON-SULFUR CLUSTER CO-CHAPERONE PROTEIN HSCB"/>
    <property type="match status" value="1"/>
</dbReference>
<dbReference type="SMART" id="SM00271">
    <property type="entry name" value="DnaJ"/>
    <property type="match status" value="1"/>
</dbReference>
<comment type="similarity">
    <text evidence="3">Belongs to the HscB family.</text>
</comment>
<dbReference type="CTD" id="5740624"/>
<evidence type="ECO:0000256" key="2">
    <source>
        <dbReference type="ARBA" id="ARBA00004496"/>
    </source>
</evidence>
<dbReference type="GO" id="GO:0051259">
    <property type="term" value="P:protein complex oligomerization"/>
    <property type="evidence" value="ECO:0007669"/>
    <property type="project" value="InterPro"/>
</dbReference>
<dbReference type="GO" id="GO:0051087">
    <property type="term" value="F:protein-folding chaperone binding"/>
    <property type="evidence" value="ECO:0007669"/>
    <property type="project" value="InterPro"/>
</dbReference>
<evidence type="ECO:0000256" key="1">
    <source>
        <dbReference type="ARBA" id="ARBA00004173"/>
    </source>
</evidence>
<keyword evidence="5" id="KW-0496">Mitochondrion</keyword>
<dbReference type="InterPro" id="IPR009073">
    <property type="entry name" value="HscB_oligo_C"/>
</dbReference>
<evidence type="ECO:0000313" key="8">
    <source>
        <dbReference type="Proteomes" id="UP000075840"/>
    </source>
</evidence>
<protein>
    <submittedName>
        <fullName evidence="7">Uncharacterized protein</fullName>
    </submittedName>
</protein>
<evidence type="ECO:0000256" key="4">
    <source>
        <dbReference type="ARBA" id="ARBA00022490"/>
    </source>
</evidence>
<evidence type="ECO:0000256" key="3">
    <source>
        <dbReference type="ARBA" id="ARBA00010476"/>
    </source>
</evidence>
<accession>A0A182HWZ8</accession>
<evidence type="ECO:0000313" key="7">
    <source>
        <dbReference type="EnsemblMetazoa" id="AARA005827-PA"/>
    </source>
</evidence>
<reference evidence="7" key="1">
    <citation type="submission" date="2022-08" db="UniProtKB">
        <authorList>
            <consortium name="EnsemblMetazoa"/>
        </authorList>
    </citation>
    <scope>IDENTIFICATION</scope>
    <source>
        <strain evidence="7">Dongola</strain>
    </source>
</reference>
<sequence>MLRTHLKRGTEKWLHLTNLRCRSKSAAGKQCWKCSSSDINNTFFCASCGVLRESAEKEDYFELLKLKKEFNIDTLKLVQNYRHIQSMIHPDKFAQKSEHEKAIALEWSSLVNKAYKTLSKSIERGKYLLTLNGVTISEDNTSLDKEFLLAMMDLNESVEDAETADELKNIASNVSVNIEHLNSKLVQHFKANDLDGAKEAIIRLKYMNNIERTVKEKLLHLNLKQ</sequence>
<dbReference type="InterPro" id="IPR001623">
    <property type="entry name" value="DnaJ_domain"/>
</dbReference>
<dbReference type="InterPro" id="IPR036869">
    <property type="entry name" value="J_dom_sf"/>
</dbReference>
<dbReference type="Pfam" id="PF07743">
    <property type="entry name" value="HSCB_C"/>
    <property type="match status" value="1"/>
</dbReference>
<dbReference type="InterPro" id="IPR004640">
    <property type="entry name" value="HscB"/>
</dbReference>
<keyword evidence="6" id="KW-0143">Chaperone</keyword>